<accession>A0A9P5XD03</accession>
<comment type="caution">
    <text evidence="2">The sequence shown here is derived from an EMBL/GenBank/DDBJ whole genome shotgun (WGS) entry which is preliminary data.</text>
</comment>
<organism evidence="2 3">
    <name type="scientific">Macrolepiota fuliginosa MF-IS2</name>
    <dbReference type="NCBI Taxonomy" id="1400762"/>
    <lineage>
        <taxon>Eukaryota</taxon>
        <taxon>Fungi</taxon>
        <taxon>Dikarya</taxon>
        <taxon>Basidiomycota</taxon>
        <taxon>Agaricomycotina</taxon>
        <taxon>Agaricomycetes</taxon>
        <taxon>Agaricomycetidae</taxon>
        <taxon>Agaricales</taxon>
        <taxon>Agaricineae</taxon>
        <taxon>Agaricaceae</taxon>
        <taxon>Macrolepiota</taxon>
    </lineage>
</organism>
<reference evidence="2" key="1">
    <citation type="submission" date="2020-11" db="EMBL/GenBank/DDBJ databases">
        <authorList>
            <consortium name="DOE Joint Genome Institute"/>
            <person name="Ahrendt S."/>
            <person name="Riley R."/>
            <person name="Andreopoulos W."/>
            <person name="Labutti K."/>
            <person name="Pangilinan J."/>
            <person name="Ruiz-Duenas F.J."/>
            <person name="Barrasa J.M."/>
            <person name="Sanchez-Garcia M."/>
            <person name="Camarero S."/>
            <person name="Miyauchi S."/>
            <person name="Serrano A."/>
            <person name="Linde D."/>
            <person name="Babiker R."/>
            <person name="Drula E."/>
            <person name="Ayuso-Fernandez I."/>
            <person name="Pacheco R."/>
            <person name="Padilla G."/>
            <person name="Ferreira P."/>
            <person name="Barriuso J."/>
            <person name="Kellner H."/>
            <person name="Castanera R."/>
            <person name="Alfaro M."/>
            <person name="Ramirez L."/>
            <person name="Pisabarro A.G."/>
            <person name="Kuo A."/>
            <person name="Tritt A."/>
            <person name="Lipzen A."/>
            <person name="He G."/>
            <person name="Yan M."/>
            <person name="Ng V."/>
            <person name="Cullen D."/>
            <person name="Martin F."/>
            <person name="Rosso M.-N."/>
            <person name="Henrissat B."/>
            <person name="Hibbett D."/>
            <person name="Martinez A.T."/>
            <person name="Grigoriev I.V."/>
        </authorList>
    </citation>
    <scope>NUCLEOTIDE SEQUENCE</scope>
    <source>
        <strain evidence="2">MF-IS2</strain>
    </source>
</reference>
<gene>
    <name evidence="2" type="ORF">P691DRAFT_670694</name>
</gene>
<sequence length="138" mass="15248">VHLIPTYSCGSGDHLGKTLACEPTGESTDWNYYYINMFADHDTFMHFLGRGVGHHSTLSLEAEGEFDLVNDYSDNQESGIEDIDEDDQSDTTGTEDEDNSEEEHDLGPEDVGPEDGEDGQWVDLDIISSESIGYGAYD</sequence>
<feature type="compositionally biased region" description="Acidic residues" evidence="1">
    <location>
        <begin position="79"/>
        <end position="104"/>
    </location>
</feature>
<dbReference type="Proteomes" id="UP000807342">
    <property type="component" value="Unassembled WGS sequence"/>
</dbReference>
<dbReference type="AlphaFoldDB" id="A0A9P5XD03"/>
<evidence type="ECO:0000256" key="1">
    <source>
        <dbReference type="SAM" id="MobiDB-lite"/>
    </source>
</evidence>
<proteinExistence type="predicted"/>
<feature type="compositionally biased region" description="Acidic residues" evidence="1">
    <location>
        <begin position="111"/>
        <end position="120"/>
    </location>
</feature>
<dbReference type="OrthoDB" id="3267098at2759"/>
<evidence type="ECO:0000313" key="2">
    <source>
        <dbReference type="EMBL" id="KAF9447837.1"/>
    </source>
</evidence>
<feature type="region of interest" description="Disordered" evidence="1">
    <location>
        <begin position="70"/>
        <end position="138"/>
    </location>
</feature>
<dbReference type="EMBL" id="MU151184">
    <property type="protein sequence ID" value="KAF9447837.1"/>
    <property type="molecule type" value="Genomic_DNA"/>
</dbReference>
<keyword evidence="3" id="KW-1185">Reference proteome</keyword>
<feature type="non-terminal residue" evidence="2">
    <location>
        <position position="1"/>
    </location>
</feature>
<protein>
    <submittedName>
        <fullName evidence="2">Uncharacterized protein</fullName>
    </submittedName>
</protein>
<name>A0A9P5XD03_9AGAR</name>
<evidence type="ECO:0000313" key="3">
    <source>
        <dbReference type="Proteomes" id="UP000807342"/>
    </source>
</evidence>